<dbReference type="Proteomes" id="UP000270856">
    <property type="component" value="Unassembled WGS sequence"/>
</dbReference>
<name>A0A3N4P4E1_9FLAO</name>
<proteinExistence type="predicted"/>
<feature type="transmembrane region" description="Helical" evidence="1">
    <location>
        <begin position="20"/>
        <end position="40"/>
    </location>
</feature>
<accession>A0A3N4P4E1</accession>
<dbReference type="RefSeq" id="WP_123896926.1">
    <property type="nucleotide sequence ID" value="NZ_RPFJ01000006.1"/>
</dbReference>
<keyword evidence="1" id="KW-0812">Transmembrane</keyword>
<keyword evidence="1" id="KW-0472">Membrane</keyword>
<feature type="transmembrane region" description="Helical" evidence="1">
    <location>
        <begin position="188"/>
        <end position="208"/>
    </location>
</feature>
<protein>
    <submittedName>
        <fullName evidence="2">Uncharacterized protein</fullName>
    </submittedName>
</protein>
<comment type="caution">
    <text evidence="2">The sequence shown here is derived from an EMBL/GenBank/DDBJ whole genome shotgun (WGS) entry which is preliminary data.</text>
</comment>
<evidence type="ECO:0000313" key="3">
    <source>
        <dbReference type="Proteomes" id="UP000270856"/>
    </source>
</evidence>
<keyword evidence="1" id="KW-1133">Transmembrane helix</keyword>
<dbReference type="OrthoDB" id="1424323at2"/>
<feature type="transmembrane region" description="Helical" evidence="1">
    <location>
        <begin position="163"/>
        <end position="182"/>
    </location>
</feature>
<gene>
    <name evidence="2" type="ORF">EGM88_05300</name>
</gene>
<organism evidence="2 3">
    <name type="scientific">Aureibaculum marinum</name>
    <dbReference type="NCBI Taxonomy" id="2487930"/>
    <lineage>
        <taxon>Bacteria</taxon>
        <taxon>Pseudomonadati</taxon>
        <taxon>Bacteroidota</taxon>
        <taxon>Flavobacteriia</taxon>
        <taxon>Flavobacteriales</taxon>
        <taxon>Flavobacteriaceae</taxon>
        <taxon>Aureibaculum</taxon>
    </lineage>
</organism>
<feature type="transmembrane region" description="Helical" evidence="1">
    <location>
        <begin position="52"/>
        <end position="69"/>
    </location>
</feature>
<evidence type="ECO:0000313" key="2">
    <source>
        <dbReference type="EMBL" id="RPD98609.1"/>
    </source>
</evidence>
<dbReference type="AlphaFoldDB" id="A0A3N4P4E1"/>
<keyword evidence="3" id="KW-1185">Reference proteome</keyword>
<sequence>MEVFNFSEKAISKLAVKKIISIYPMIIGALITTFIIINKIENNEIVETPDLQLIFAGVCLFILIGGFFSSKKSISTILSNTYFTIDENSIVKIVENGNKIHIQFRDIKRYQSEKSGLRLKTKTQQLKIPKEINNFNELNNRLKLKINTSIINYDTKFKLNQTLLNTLIAYAMFGLILSFFIVKSKQHKLMLGFPLLLLSIGGIIELITKKHNRHYVDSSTIFKAIFHTLILLGYLIYILIFI</sequence>
<reference evidence="2 3" key="1">
    <citation type="submission" date="2018-11" db="EMBL/GenBank/DDBJ databases">
        <title>Aureibaculum marinum gen. nov., sp. nov., a member of the family Flavobacteriaceae isolated from the Bohai Sea.</title>
        <authorList>
            <person name="Ji X."/>
        </authorList>
    </citation>
    <scope>NUCLEOTIDE SEQUENCE [LARGE SCALE GENOMIC DNA]</scope>
    <source>
        <strain evidence="2 3">BH-SD17</strain>
    </source>
</reference>
<evidence type="ECO:0000256" key="1">
    <source>
        <dbReference type="SAM" id="Phobius"/>
    </source>
</evidence>
<dbReference type="EMBL" id="RPFJ01000006">
    <property type="protein sequence ID" value="RPD98609.1"/>
    <property type="molecule type" value="Genomic_DNA"/>
</dbReference>
<feature type="transmembrane region" description="Helical" evidence="1">
    <location>
        <begin position="220"/>
        <end position="240"/>
    </location>
</feature>